<dbReference type="PANTHER" id="PTHR42038">
    <property type="match status" value="1"/>
</dbReference>
<feature type="transmembrane region" description="Helical" evidence="6">
    <location>
        <begin position="56"/>
        <end position="73"/>
    </location>
</feature>
<comment type="caution">
    <text evidence="7">The sequence shown here is derived from an EMBL/GenBank/DDBJ whole genome shotgun (WGS) entry which is preliminary data.</text>
</comment>
<reference evidence="7 8" key="1">
    <citation type="submission" date="2017-12" db="EMBL/GenBank/DDBJ databases">
        <title>Comparative genomics of Botrytis spp.</title>
        <authorList>
            <person name="Valero-Jimenez C.A."/>
            <person name="Tapia P."/>
            <person name="Veloso J."/>
            <person name="Silva-Moreno E."/>
            <person name="Staats M."/>
            <person name="Valdes J.H."/>
            <person name="Van Kan J.A.L."/>
        </authorList>
    </citation>
    <scope>NUCLEOTIDE SEQUENCE [LARGE SCALE GENOMIC DNA]</scope>
    <source>
        <strain evidence="7 8">MUCL435</strain>
    </source>
</reference>
<evidence type="ECO:0000256" key="6">
    <source>
        <dbReference type="SAM" id="Phobius"/>
    </source>
</evidence>
<evidence type="ECO:0000256" key="5">
    <source>
        <dbReference type="ARBA" id="ARBA00023136"/>
    </source>
</evidence>
<keyword evidence="8" id="KW-1185">Reference proteome</keyword>
<evidence type="ECO:0000313" key="7">
    <source>
        <dbReference type="EMBL" id="THV53885.1"/>
    </source>
</evidence>
<feature type="transmembrane region" description="Helical" evidence="6">
    <location>
        <begin position="204"/>
        <end position="226"/>
    </location>
</feature>
<keyword evidence="4 6" id="KW-1133">Transmembrane helix</keyword>
<name>A0A4S8RBP5_9HELO</name>
<dbReference type="AlphaFoldDB" id="A0A4S8RBP5"/>
<dbReference type="Pfam" id="PF25129">
    <property type="entry name" value="Pyr4-TMTC"/>
    <property type="match status" value="1"/>
</dbReference>
<keyword evidence="5 6" id="KW-0472">Membrane</keyword>
<dbReference type="InterPro" id="IPR039020">
    <property type="entry name" value="PaxB-like"/>
</dbReference>
<dbReference type="GO" id="GO:0016829">
    <property type="term" value="F:lyase activity"/>
    <property type="evidence" value="ECO:0007669"/>
    <property type="project" value="InterPro"/>
</dbReference>
<dbReference type="Proteomes" id="UP000308671">
    <property type="component" value="Unassembled WGS sequence"/>
</dbReference>
<evidence type="ECO:0000256" key="3">
    <source>
        <dbReference type="ARBA" id="ARBA00022692"/>
    </source>
</evidence>
<evidence type="ECO:0000256" key="2">
    <source>
        <dbReference type="ARBA" id="ARBA00006757"/>
    </source>
</evidence>
<comment type="subcellular location">
    <subcellularLocation>
        <location evidence="1">Membrane</location>
        <topology evidence="1">Multi-pass membrane protein</topology>
    </subcellularLocation>
</comment>
<feature type="transmembrane region" description="Helical" evidence="6">
    <location>
        <begin position="178"/>
        <end position="198"/>
    </location>
</feature>
<dbReference type="EMBL" id="PQXL01000040">
    <property type="protein sequence ID" value="THV53885.1"/>
    <property type="molecule type" value="Genomic_DNA"/>
</dbReference>
<comment type="similarity">
    <text evidence="2">Belongs to the paxB family.</text>
</comment>
<evidence type="ECO:0000256" key="1">
    <source>
        <dbReference type="ARBA" id="ARBA00004141"/>
    </source>
</evidence>
<feature type="transmembrane region" description="Helical" evidence="6">
    <location>
        <begin position="20"/>
        <end position="44"/>
    </location>
</feature>
<feature type="transmembrane region" description="Helical" evidence="6">
    <location>
        <begin position="79"/>
        <end position="97"/>
    </location>
</feature>
<keyword evidence="3 6" id="KW-0812">Transmembrane</keyword>
<organism evidence="7 8">
    <name type="scientific">Botrytis galanthina</name>
    <dbReference type="NCBI Taxonomy" id="278940"/>
    <lineage>
        <taxon>Eukaryota</taxon>
        <taxon>Fungi</taxon>
        <taxon>Dikarya</taxon>
        <taxon>Ascomycota</taxon>
        <taxon>Pezizomycotina</taxon>
        <taxon>Leotiomycetes</taxon>
        <taxon>Helotiales</taxon>
        <taxon>Sclerotiniaceae</taxon>
        <taxon>Botrytis</taxon>
    </lineage>
</organism>
<dbReference type="OrthoDB" id="5294024at2759"/>
<sequence>MTSKIHLPLNTIDTINQPPLYYLQVQDTFILLTGFFWTITYILYIRQAYRDESYGMPIIALCANIGWEIVYGFRLPFTLTQVLVFVPWLIIDAFLVYTTMKFGPKQWNHAPMISQNLKAILGGGVGMMVVLHWAFAETHGDDMDAMFWSAFVLQMFLGISSVAQLMERGHTSGHSIEIWFCRFIGSASAILTYCWRYFHYPKDYTVVGTPLTTFLFVAAELADLYYPIVFKHLRKRNDKSKVL</sequence>
<evidence type="ECO:0000313" key="8">
    <source>
        <dbReference type="Proteomes" id="UP000308671"/>
    </source>
</evidence>
<evidence type="ECO:0008006" key="9">
    <source>
        <dbReference type="Google" id="ProtNLM"/>
    </source>
</evidence>
<gene>
    <name evidence="7" type="ORF">BGAL_0040g00470</name>
</gene>
<feature type="transmembrane region" description="Helical" evidence="6">
    <location>
        <begin position="147"/>
        <end position="166"/>
    </location>
</feature>
<dbReference type="GO" id="GO:0016020">
    <property type="term" value="C:membrane"/>
    <property type="evidence" value="ECO:0007669"/>
    <property type="project" value="UniProtKB-SubCell"/>
</dbReference>
<dbReference type="PANTHER" id="PTHR42038:SF2">
    <property type="entry name" value="TERPENE CYCLASE AUSL"/>
    <property type="match status" value="1"/>
</dbReference>
<feature type="transmembrane region" description="Helical" evidence="6">
    <location>
        <begin position="117"/>
        <end position="135"/>
    </location>
</feature>
<evidence type="ECO:0000256" key="4">
    <source>
        <dbReference type="ARBA" id="ARBA00022989"/>
    </source>
</evidence>
<protein>
    <recommendedName>
        <fullName evidence="9">Integral membrane protein</fullName>
    </recommendedName>
</protein>
<accession>A0A4S8RBP5</accession>
<proteinExistence type="inferred from homology"/>